<dbReference type="OrthoDB" id="1245348at2"/>
<dbReference type="PROSITE" id="PS51257">
    <property type="entry name" value="PROKAR_LIPOPROTEIN"/>
    <property type="match status" value="1"/>
</dbReference>
<gene>
    <name evidence="1" type="ORF">BBI01_05555</name>
</gene>
<organism evidence="1 2">
    <name type="scientific">Chryseobacterium artocarpi</name>
    <dbReference type="NCBI Taxonomy" id="1414727"/>
    <lineage>
        <taxon>Bacteria</taxon>
        <taxon>Pseudomonadati</taxon>
        <taxon>Bacteroidota</taxon>
        <taxon>Flavobacteriia</taxon>
        <taxon>Flavobacteriales</taxon>
        <taxon>Weeksellaceae</taxon>
        <taxon>Chryseobacterium group</taxon>
        <taxon>Chryseobacterium</taxon>
    </lineage>
</organism>
<evidence type="ECO:0000313" key="1">
    <source>
        <dbReference type="EMBL" id="OCA76159.1"/>
    </source>
</evidence>
<evidence type="ECO:0008006" key="3">
    <source>
        <dbReference type="Google" id="ProtNLM"/>
    </source>
</evidence>
<dbReference type="Proteomes" id="UP000092651">
    <property type="component" value="Unassembled WGS sequence"/>
</dbReference>
<reference evidence="1 2" key="1">
    <citation type="submission" date="2016-07" db="EMBL/GenBank/DDBJ databases">
        <authorList>
            <person name="Jeong J.-J."/>
            <person name="Kim D.W."/>
            <person name="Sang M.K."/>
            <person name="Choi I.-G."/>
            <person name="Kim K.D."/>
        </authorList>
    </citation>
    <scope>NUCLEOTIDE SEQUENCE [LARGE SCALE GENOMIC DNA]</scope>
    <source>
        <strain evidence="1 2">UTM-3</strain>
    </source>
</reference>
<protein>
    <recommendedName>
        <fullName evidence="3">Lipoprotein</fullName>
    </recommendedName>
</protein>
<keyword evidence="2" id="KW-1185">Reference proteome</keyword>
<sequence>MKFIINIVFLTFVFSCTRTQKEEKKEFISREYFSVSEFSKKIDSLKSNAVKADSLIPMMPKEEKRLNNDYFQGSIHFLILDEDNSYYAINSLEPQISMCGVSPELSKQDSLDYISNSNQITDRIQPIKTSEITKILKKHKPAILNSYNNSPLIISFALKKDTLKGPTVYNIISFMEKDKMQLYTFRRMNEYELIKAK</sequence>
<accession>A0A1B8ZX45</accession>
<evidence type="ECO:0000313" key="2">
    <source>
        <dbReference type="Proteomes" id="UP000092651"/>
    </source>
</evidence>
<proteinExistence type="predicted"/>
<dbReference type="EMBL" id="MAYH01000012">
    <property type="protein sequence ID" value="OCA76159.1"/>
    <property type="molecule type" value="Genomic_DNA"/>
</dbReference>
<dbReference type="AlphaFoldDB" id="A0A1B8ZX45"/>
<comment type="caution">
    <text evidence="1">The sequence shown here is derived from an EMBL/GenBank/DDBJ whole genome shotgun (WGS) entry which is preliminary data.</text>
</comment>
<name>A0A1B8ZX45_9FLAO</name>
<dbReference type="RefSeq" id="WP_065393831.1">
    <property type="nucleotide sequence ID" value="NZ_MAYH01000012.1"/>
</dbReference>